<dbReference type="RefSeq" id="WP_050006368.1">
    <property type="nucleotide sequence ID" value="NZ_JXXK01000034.1"/>
</dbReference>
<feature type="compositionally biased region" description="Pro residues" evidence="1">
    <location>
        <begin position="313"/>
        <end position="322"/>
    </location>
</feature>
<reference evidence="3 5" key="2">
    <citation type="journal article" date="2019" name="Nat. Med.">
        <title>A library of human gut bacterial isolates paired with longitudinal multiomics data enables mechanistic microbiome research.</title>
        <authorList>
            <person name="Poyet M."/>
            <person name="Groussin M."/>
            <person name="Gibbons S.M."/>
            <person name="Avila-Pacheco J."/>
            <person name="Jiang X."/>
            <person name="Kearney S.M."/>
            <person name="Perrotta A.R."/>
            <person name="Berdy B."/>
            <person name="Zhao S."/>
            <person name="Lieberman T.D."/>
            <person name="Swanson P.K."/>
            <person name="Smith M."/>
            <person name="Roesemann S."/>
            <person name="Alexander J.E."/>
            <person name="Rich S.A."/>
            <person name="Livny J."/>
            <person name="Vlamakis H."/>
            <person name="Clish C."/>
            <person name="Bullock K."/>
            <person name="Deik A."/>
            <person name="Scott J."/>
            <person name="Pierce K.A."/>
            <person name="Xavier R.J."/>
            <person name="Alm E.J."/>
        </authorList>
    </citation>
    <scope>NUCLEOTIDE SEQUENCE [LARGE SCALE GENOMIC DNA]</scope>
    <source>
        <strain evidence="3 5">BIOML-A7</strain>
    </source>
</reference>
<keyword evidence="2" id="KW-0436">Ligase</keyword>
<evidence type="ECO:0000313" key="4">
    <source>
        <dbReference type="Proteomes" id="UP000032483"/>
    </source>
</evidence>
<evidence type="ECO:0000313" key="2">
    <source>
        <dbReference type="EMBL" id="KJF38659.1"/>
    </source>
</evidence>
<evidence type="ECO:0000256" key="1">
    <source>
        <dbReference type="SAM" id="MobiDB-lite"/>
    </source>
</evidence>
<sequence>MRDLRYGIEIEMTGLSRGKAAETLAGFFGTRAEHTGGSYDAYAVRDAQDRVWKLVSDGSIQTQKKVRGQTVYADSTYSVELVSPVCVYEDIGTIQEIVRALRRNNALVNDSCGIHVHVGAEKFDAQHLRNITNIMASKEELIYKALQVDLNRSQDYCRRVEQRFLRQVNEQKPQSLDRFKSIWYNGRDGSNVHYHASRYHALNLHSVFQKGTVEFRMFNSTLHAGKVKTYIQFSLAIANQALTQRNARAAPTRTTNDRYTFRTWLLRLGMIGPEFETARFHLLSHLEGNIAWRDPSQLIREQEEQTQHAPAQEPVPAPGLSL</sequence>
<dbReference type="AlphaFoldDB" id="A0A0D8IVY4"/>
<gene>
    <name evidence="3" type="ORF">GMD52_16205</name>
    <name evidence="2" type="ORF">TQ39_16760</name>
</gene>
<dbReference type="GeneID" id="42858196"/>
<evidence type="ECO:0000313" key="3">
    <source>
        <dbReference type="EMBL" id="MTS53059.1"/>
    </source>
</evidence>
<dbReference type="PANTHER" id="PTHR36847:SF1">
    <property type="entry name" value="AMIDOLIGASE ENZYME"/>
    <property type="match status" value="1"/>
</dbReference>
<dbReference type="Pfam" id="PF12224">
    <property type="entry name" value="Amidoligase_2"/>
    <property type="match status" value="1"/>
</dbReference>
<dbReference type="GO" id="GO:0016874">
    <property type="term" value="F:ligase activity"/>
    <property type="evidence" value="ECO:0007669"/>
    <property type="project" value="UniProtKB-KW"/>
</dbReference>
<protein>
    <submittedName>
        <fullName evidence="2">Amidoligase</fullName>
    </submittedName>
</protein>
<comment type="caution">
    <text evidence="2">The sequence shown here is derived from an EMBL/GenBank/DDBJ whole genome shotgun (WGS) entry which is preliminary data.</text>
</comment>
<dbReference type="Proteomes" id="UP000032483">
    <property type="component" value="Unassembled WGS sequence"/>
</dbReference>
<dbReference type="PANTHER" id="PTHR36847">
    <property type="entry name" value="AMIDOLIGASE ENZYME"/>
    <property type="match status" value="1"/>
</dbReference>
<feature type="region of interest" description="Disordered" evidence="1">
    <location>
        <begin position="301"/>
        <end position="322"/>
    </location>
</feature>
<reference evidence="2" key="1">
    <citation type="submission" date="2015-02" db="EMBL/GenBank/DDBJ databases">
        <title>A novel member of the family Ruminococcaceae isolated from human feces.</title>
        <authorList>
            <person name="Shkoporov A.N."/>
            <person name="Chaplin A.V."/>
            <person name="Motuzova O.V."/>
            <person name="Kafarskaia L.I."/>
            <person name="Khokhlova E.V."/>
            <person name="Efimov B.A."/>
        </authorList>
    </citation>
    <scope>NUCLEOTIDE SEQUENCE [LARGE SCALE GENOMIC DNA]</scope>
    <source>
        <strain evidence="2">585-1</strain>
    </source>
</reference>
<dbReference type="InterPro" id="IPR022025">
    <property type="entry name" value="Amidoligase_2"/>
</dbReference>
<dbReference type="EMBL" id="WMZR01000032">
    <property type="protein sequence ID" value="MTS53059.1"/>
    <property type="molecule type" value="Genomic_DNA"/>
</dbReference>
<name>A0A0D8IVY4_9FIRM</name>
<keyword evidence="4" id="KW-1185">Reference proteome</keyword>
<proteinExistence type="predicted"/>
<dbReference type="PATRIC" id="fig|1550024.3.peg.3815"/>
<dbReference type="EMBL" id="JXXK01000034">
    <property type="protein sequence ID" value="KJF38659.1"/>
    <property type="molecule type" value="Genomic_DNA"/>
</dbReference>
<evidence type="ECO:0000313" key="5">
    <source>
        <dbReference type="Proteomes" id="UP000449193"/>
    </source>
</evidence>
<accession>A0A0D8IVY4</accession>
<organism evidence="2 4">
    <name type="scientific">Ruthenibacterium lactatiformans</name>
    <dbReference type="NCBI Taxonomy" id="1550024"/>
    <lineage>
        <taxon>Bacteria</taxon>
        <taxon>Bacillati</taxon>
        <taxon>Bacillota</taxon>
        <taxon>Clostridia</taxon>
        <taxon>Eubacteriales</taxon>
        <taxon>Oscillospiraceae</taxon>
        <taxon>Ruthenibacterium</taxon>
    </lineage>
</organism>
<dbReference type="Proteomes" id="UP000449193">
    <property type="component" value="Unassembled WGS sequence"/>
</dbReference>